<reference evidence="1 2" key="1">
    <citation type="journal article" date="2014" name="Virology">
        <title>Supersize me: Cronobacter sakazakii phage GAP32.</title>
        <authorList>
            <person name="Abbasifar R."/>
            <person name="Griffiths M.W."/>
            <person name="Sabour P.M."/>
            <person name="Ackermann H.-W."/>
            <person name="Vandersteegen K."/>
            <person name="Lavigne R."/>
            <person name="Noben J.-P."/>
            <person name="Villa A.A."/>
            <person name="Abbasifar A."/>
            <person name="Nash J.H.E."/>
            <person name="Kropinski A.M."/>
        </authorList>
    </citation>
    <scope>NUCLEOTIDE SEQUENCE [LARGE SCALE GENOMIC DNA]</scope>
    <source>
        <strain evidence="1">GAP-32</strain>
    </source>
</reference>
<dbReference type="Proteomes" id="UP000000457">
    <property type="component" value="Segment"/>
</dbReference>
<protein>
    <submittedName>
        <fullName evidence="1">Uncharacterized protein</fullName>
    </submittedName>
</protein>
<accession>K4FB05</accession>
<organism evidence="1 2">
    <name type="scientific">Cronobacter phage vB_CsaM_GAP32</name>
    <dbReference type="NCBI Taxonomy" id="1141136"/>
    <lineage>
        <taxon>Viruses</taxon>
        <taxon>Duplodnaviria</taxon>
        <taxon>Heunggongvirae</taxon>
        <taxon>Uroviricota</taxon>
        <taxon>Caudoviricetes</taxon>
        <taxon>Mimasvirus</taxon>
        <taxon>Mimasvirus GAP32</taxon>
    </lineage>
</organism>
<evidence type="ECO:0000313" key="1">
    <source>
        <dbReference type="EMBL" id="AFC21504.1"/>
    </source>
</evidence>
<keyword evidence="2" id="KW-1185">Reference proteome</keyword>
<dbReference type="GeneID" id="13993794"/>
<dbReference type="KEGG" id="vg:13993794"/>
<dbReference type="OrthoDB" id="39036at10239"/>
<proteinExistence type="predicted"/>
<dbReference type="RefSeq" id="YP_006987159.1">
    <property type="nucleotide sequence ID" value="NC_019401.1"/>
</dbReference>
<name>K4FB05_9CAUD</name>
<evidence type="ECO:0000313" key="2">
    <source>
        <dbReference type="Proteomes" id="UP000000457"/>
    </source>
</evidence>
<gene>
    <name evidence="1" type="ORF">GAP32_056</name>
</gene>
<dbReference type="EMBL" id="JN882285">
    <property type="protein sequence ID" value="AFC21504.1"/>
    <property type="molecule type" value="Genomic_DNA"/>
</dbReference>
<sequence>MNTDIIIKMLKLMERAERVEKSIDSSELMLSKELAGFENHYDISFDKGNRIICHFWYMNDGDKFWRSHEIFKISFSDIDASSNIHTYCLTYSPLNKSCSVHGVQHFKIVEPYEFDEALYFQKLTQHNLPDEQDYIDACEILKSIWKGNFVYLYLNFHELETHIKHVENLILQSESLHA</sequence>